<dbReference type="EMBL" id="CAXLJM020000026">
    <property type="protein sequence ID" value="CAL8093517.1"/>
    <property type="molecule type" value="Genomic_DNA"/>
</dbReference>
<sequence length="289" mass="33090">MANLFNTMADFERRYRWEILRHPLANSQQRRKNFIMMNTAIAVATVSSTHYMATFDNPCAPHVVGYTLIEECTSKTNGTYTLGNFAGKILVVSINWIVLSTYYLSINAELVCFSYLPCVSFNWYADLVHKKMAKLKILRKPNFLRITAIFRENQIMLKAYNDIHQNIAVIAALYQTAFLLTISIYGLVALHSSLLPEQITFFISGSFQAVLVIVLVFGTLGNVYGRSKKMMKNINGMPSLKMDRWCRRVLMSWPIQNIRFGKVNYLDQLTPFTVIEFSVKCALNMLLMG</sequence>
<evidence type="ECO:0000313" key="2">
    <source>
        <dbReference type="EMBL" id="CAL8093517.1"/>
    </source>
</evidence>
<proteinExistence type="predicted"/>
<keyword evidence="1" id="KW-1133">Transmembrane helix</keyword>
<dbReference type="Proteomes" id="UP001642540">
    <property type="component" value="Unassembled WGS sequence"/>
</dbReference>
<keyword evidence="1" id="KW-0812">Transmembrane</keyword>
<accession>A0ABP1Q8H2</accession>
<reference evidence="2 3" key="1">
    <citation type="submission" date="2024-08" db="EMBL/GenBank/DDBJ databases">
        <authorList>
            <person name="Cucini C."/>
            <person name="Frati F."/>
        </authorList>
    </citation>
    <scope>NUCLEOTIDE SEQUENCE [LARGE SCALE GENOMIC DNA]</scope>
</reference>
<feature type="transmembrane region" description="Helical" evidence="1">
    <location>
        <begin position="34"/>
        <end position="53"/>
    </location>
</feature>
<feature type="transmembrane region" description="Helical" evidence="1">
    <location>
        <begin position="102"/>
        <end position="125"/>
    </location>
</feature>
<feature type="transmembrane region" description="Helical" evidence="1">
    <location>
        <begin position="199"/>
        <end position="224"/>
    </location>
</feature>
<protein>
    <submittedName>
        <fullName evidence="2">Uncharacterized protein</fullName>
    </submittedName>
</protein>
<comment type="caution">
    <text evidence="2">The sequence shown here is derived from an EMBL/GenBank/DDBJ whole genome shotgun (WGS) entry which is preliminary data.</text>
</comment>
<evidence type="ECO:0000256" key="1">
    <source>
        <dbReference type="SAM" id="Phobius"/>
    </source>
</evidence>
<name>A0ABP1Q8H2_9HEXA</name>
<gene>
    <name evidence="2" type="ORF">ODALV1_LOCUS8519</name>
</gene>
<feature type="transmembrane region" description="Helical" evidence="1">
    <location>
        <begin position="166"/>
        <end position="187"/>
    </location>
</feature>
<evidence type="ECO:0000313" key="3">
    <source>
        <dbReference type="Proteomes" id="UP001642540"/>
    </source>
</evidence>
<keyword evidence="3" id="KW-1185">Reference proteome</keyword>
<organism evidence="2 3">
    <name type="scientific">Orchesella dallaii</name>
    <dbReference type="NCBI Taxonomy" id="48710"/>
    <lineage>
        <taxon>Eukaryota</taxon>
        <taxon>Metazoa</taxon>
        <taxon>Ecdysozoa</taxon>
        <taxon>Arthropoda</taxon>
        <taxon>Hexapoda</taxon>
        <taxon>Collembola</taxon>
        <taxon>Entomobryomorpha</taxon>
        <taxon>Entomobryoidea</taxon>
        <taxon>Orchesellidae</taxon>
        <taxon>Orchesellinae</taxon>
        <taxon>Orchesella</taxon>
    </lineage>
</organism>
<keyword evidence="1" id="KW-0472">Membrane</keyword>